<sequence length="142" mass="15456">MRTPSITLLSDIRPGDTQLTIKVAVLETLVQLTGTVSLNAGDCTISVSEVVVGDASAVAIMEFINGWFDAIFNYQMVQVKEAEVVVFSNVSARLSHGFIRLTSDPFHMQAELDDNSSSKPPINYSLNISSTEYEPIMAALLE</sequence>
<proteinExistence type="predicted"/>
<gene>
    <name evidence="1" type="ORF">BASA50_000238</name>
</gene>
<protein>
    <submittedName>
        <fullName evidence="1">Uncharacterized protein</fullName>
    </submittedName>
</protein>
<dbReference type="Proteomes" id="UP001648503">
    <property type="component" value="Unassembled WGS sequence"/>
</dbReference>
<keyword evidence="2" id="KW-1185">Reference proteome</keyword>
<dbReference type="InterPro" id="IPR012340">
    <property type="entry name" value="NA-bd_OB-fold"/>
</dbReference>
<dbReference type="EMBL" id="JAFCIX010000570">
    <property type="protein sequence ID" value="KAH6586874.1"/>
    <property type="molecule type" value="Genomic_DNA"/>
</dbReference>
<name>A0ABQ8EVP2_9FUNG</name>
<dbReference type="SUPFAM" id="SSF50249">
    <property type="entry name" value="Nucleic acid-binding proteins"/>
    <property type="match status" value="1"/>
</dbReference>
<reference evidence="1 2" key="1">
    <citation type="submission" date="2021-02" db="EMBL/GenBank/DDBJ databases">
        <title>Variation within the Batrachochytrium salamandrivorans European outbreak.</title>
        <authorList>
            <person name="Kelly M."/>
            <person name="Pasmans F."/>
            <person name="Shea T.P."/>
            <person name="Munoz J.F."/>
            <person name="Carranza S."/>
            <person name="Cuomo C.A."/>
            <person name="Martel A."/>
        </authorList>
    </citation>
    <scope>NUCLEOTIDE SEQUENCE [LARGE SCALE GENOMIC DNA]</scope>
    <source>
        <strain evidence="1 2">AMFP18/2</strain>
    </source>
</reference>
<organism evidence="1 2">
    <name type="scientific">Batrachochytrium salamandrivorans</name>
    <dbReference type="NCBI Taxonomy" id="1357716"/>
    <lineage>
        <taxon>Eukaryota</taxon>
        <taxon>Fungi</taxon>
        <taxon>Fungi incertae sedis</taxon>
        <taxon>Chytridiomycota</taxon>
        <taxon>Chytridiomycota incertae sedis</taxon>
        <taxon>Chytridiomycetes</taxon>
        <taxon>Rhizophydiales</taxon>
        <taxon>Rhizophydiales incertae sedis</taxon>
        <taxon>Batrachochytrium</taxon>
    </lineage>
</organism>
<comment type="caution">
    <text evidence="1">The sequence shown here is derived from an EMBL/GenBank/DDBJ whole genome shotgun (WGS) entry which is preliminary data.</text>
</comment>
<accession>A0ABQ8EVP2</accession>
<evidence type="ECO:0000313" key="2">
    <source>
        <dbReference type="Proteomes" id="UP001648503"/>
    </source>
</evidence>
<evidence type="ECO:0000313" key="1">
    <source>
        <dbReference type="EMBL" id="KAH6586874.1"/>
    </source>
</evidence>